<accession>A0A6N1NDC5</accession>
<sequence length="90" mass="10624">MSKIFRVYDQNMAYVNIITAESIDEAANKMLRLLSVRCARYFDEDYPYTTSFDLTDNSGNRFQYQCTFNFVRDFNSRTGWSTSSKLDRIV</sequence>
<name>A0A6N1NDC5_9VIRU</name>
<protein>
    <submittedName>
        <fullName evidence="1">Putative ORFan</fullName>
    </submittedName>
</protein>
<evidence type="ECO:0000313" key="1">
    <source>
        <dbReference type="EMBL" id="QKU33664.1"/>
    </source>
</evidence>
<dbReference type="KEGG" id="vg:80516963"/>
<dbReference type="GeneID" id="80516963"/>
<proteinExistence type="predicted"/>
<organism evidence="1">
    <name type="scientific">Tupanvirus deep ocean</name>
    <dbReference type="NCBI Taxonomy" id="2126984"/>
    <lineage>
        <taxon>Viruses</taxon>
        <taxon>Varidnaviria</taxon>
        <taxon>Bamfordvirae</taxon>
        <taxon>Nucleocytoviricota</taxon>
        <taxon>Megaviricetes</taxon>
        <taxon>Imitervirales</taxon>
        <taxon>Mimiviridae</taxon>
        <taxon>Megamimivirinae</taxon>
        <taxon>Tupanvirus</taxon>
        <taxon>Tupanvirus altamarinense</taxon>
    </lineage>
</organism>
<reference evidence="1" key="1">
    <citation type="submission" date="2017-06" db="EMBL/GenBank/DDBJ databases">
        <authorList>
            <person name="Assis F.L."/>
            <person name="Abrahao J.S."/>
            <person name="Silva L."/>
            <person name="Khalil J.B."/>
            <person name="Rodrigues R."/>
            <person name="Silva L.S."/>
            <person name="Boratto P."/>
            <person name="Andrade M."/>
            <person name="Kroon E.G."/>
            <person name="Ribeiro B."/>
            <person name="Bergier I."/>
            <person name="Seligmann H."/>
            <person name="Ghigo E."/>
            <person name="Colson P."/>
            <person name="Levasseur A."/>
            <person name="Raoult D."/>
            <person name="Scola B.L."/>
        </authorList>
    </citation>
    <scope>NUCLEOTIDE SEQUENCE</scope>
    <source>
        <strain evidence="1">Deep ocean</strain>
    </source>
</reference>
<reference evidence="1" key="2">
    <citation type="journal article" date="2018" name="Nat. Commun.">
        <title>Tailed giant Tupanvirus possesses the most complete translational apparatus of the known virosphere.</title>
        <authorList>
            <person name="Abrahao J."/>
            <person name="Silva L."/>
            <person name="Silva L.S."/>
            <person name="Khalil J.Y.B."/>
            <person name="Rodrigues R."/>
            <person name="Arantes T."/>
            <person name="Assis F."/>
            <person name="Boratto P."/>
            <person name="Andrade M."/>
            <person name="Kroon E.G."/>
            <person name="Ribeiro B."/>
            <person name="Bergier I."/>
            <person name="Seligmann H."/>
            <person name="Ghigo E."/>
            <person name="Colson P."/>
            <person name="Levasseur A."/>
            <person name="Kroemer G."/>
            <person name="Raoult D."/>
            <person name="La Scola B."/>
        </authorList>
    </citation>
    <scope>NUCLEOTIDE SEQUENCE [LARGE SCALE GENOMIC DNA]</scope>
    <source>
        <strain evidence="1">Deep ocean</strain>
    </source>
</reference>
<dbReference type="RefSeq" id="YP_010780272.1">
    <property type="nucleotide sequence ID" value="NC_075038.1"/>
</dbReference>
<dbReference type="EMBL" id="MF405918">
    <property type="protein sequence ID" value="QKU33664.1"/>
    <property type="molecule type" value="Genomic_DNA"/>
</dbReference>